<keyword evidence="2" id="KW-0732">Signal</keyword>
<evidence type="ECO:0000313" key="3">
    <source>
        <dbReference type="EMBL" id="GAA1502260.1"/>
    </source>
</evidence>
<feature type="transmembrane region" description="Helical" evidence="1">
    <location>
        <begin position="310"/>
        <end position="327"/>
    </location>
</feature>
<name>A0ABN1ZQZ0_9MICO</name>
<protein>
    <submittedName>
        <fullName evidence="3">Uncharacterized protein</fullName>
    </submittedName>
</protein>
<keyword evidence="1" id="KW-0472">Membrane</keyword>
<dbReference type="Proteomes" id="UP001501285">
    <property type="component" value="Unassembled WGS sequence"/>
</dbReference>
<proteinExistence type="predicted"/>
<sequence>MWRDRVLRVLLTSVVAVGLMAEAATAATRPEPVALSAAVNIVTVPAVPGAAFVFDGRLVTTDKQGIAHIIVPAGTHGHTLTVKTTHTQRAGGDYSFARWWRTGNHTQDYERTLTGLRVRKNLTIKAAYRASFTVRYGFADPAKRPVPRSRVATVEFRGDNGQTVTATGGGTVRLLGIRPVNSSGTLVAKEIKYTVQRVQVDGSNVVRVNQQPFVPSQRQTVTISLLLLGAHFRTRDFLFGSPVGTTVVLTYPDRSTKRFPLDALGEADVAGLARGNYTVSVEAPGIAFTRPVALSRNQYVDLPVVTYRDLGVVGGMAVLVLGSLMALKRVRVRSRRRAVTATS</sequence>
<organism evidence="3 4">
    <name type="scientific">Terrabacter terrae</name>
    <dbReference type="NCBI Taxonomy" id="318434"/>
    <lineage>
        <taxon>Bacteria</taxon>
        <taxon>Bacillati</taxon>
        <taxon>Actinomycetota</taxon>
        <taxon>Actinomycetes</taxon>
        <taxon>Micrococcales</taxon>
        <taxon>Intrasporangiaceae</taxon>
        <taxon>Terrabacter</taxon>
    </lineage>
</organism>
<evidence type="ECO:0000256" key="2">
    <source>
        <dbReference type="SAM" id="SignalP"/>
    </source>
</evidence>
<keyword evidence="1" id="KW-0812">Transmembrane</keyword>
<feature type="chain" id="PRO_5046294324" evidence="2">
    <location>
        <begin position="27"/>
        <end position="343"/>
    </location>
</feature>
<keyword evidence="1" id="KW-1133">Transmembrane helix</keyword>
<keyword evidence="4" id="KW-1185">Reference proteome</keyword>
<comment type="caution">
    <text evidence="3">The sequence shown here is derived from an EMBL/GenBank/DDBJ whole genome shotgun (WGS) entry which is preliminary data.</text>
</comment>
<gene>
    <name evidence="3" type="ORF">GCM10009740_38640</name>
</gene>
<evidence type="ECO:0000313" key="4">
    <source>
        <dbReference type="Proteomes" id="UP001501285"/>
    </source>
</evidence>
<evidence type="ECO:0000256" key="1">
    <source>
        <dbReference type="SAM" id="Phobius"/>
    </source>
</evidence>
<dbReference type="EMBL" id="BAAANB010000122">
    <property type="protein sequence ID" value="GAA1502260.1"/>
    <property type="molecule type" value="Genomic_DNA"/>
</dbReference>
<accession>A0ABN1ZQZ0</accession>
<reference evidence="3 4" key="1">
    <citation type="journal article" date="2019" name="Int. J. Syst. Evol. Microbiol.">
        <title>The Global Catalogue of Microorganisms (GCM) 10K type strain sequencing project: providing services to taxonomists for standard genome sequencing and annotation.</title>
        <authorList>
            <consortium name="The Broad Institute Genomics Platform"/>
            <consortium name="The Broad Institute Genome Sequencing Center for Infectious Disease"/>
            <person name="Wu L."/>
            <person name="Ma J."/>
        </authorList>
    </citation>
    <scope>NUCLEOTIDE SEQUENCE [LARGE SCALE GENOMIC DNA]</scope>
    <source>
        <strain evidence="3 4">JCM 14283</strain>
    </source>
</reference>
<feature type="signal peptide" evidence="2">
    <location>
        <begin position="1"/>
        <end position="26"/>
    </location>
</feature>